<dbReference type="GO" id="GO:0032259">
    <property type="term" value="P:methylation"/>
    <property type="evidence" value="ECO:0007669"/>
    <property type="project" value="UniProtKB-KW"/>
</dbReference>
<dbReference type="SUPFAM" id="SSF53335">
    <property type="entry name" value="S-adenosyl-L-methionine-dependent methyltransferases"/>
    <property type="match status" value="1"/>
</dbReference>
<proteinExistence type="predicted"/>
<keyword evidence="2" id="KW-0489">Methyltransferase</keyword>
<dbReference type="PRINTS" id="PR00996">
    <property type="entry name" value="CHERMTFRASE"/>
</dbReference>
<dbReference type="Pfam" id="PF01739">
    <property type="entry name" value="CheR"/>
    <property type="match status" value="1"/>
</dbReference>
<organism evidence="2 3">
    <name type="scientific">Candidatus Magnetoglobus multicellularis str. Araruama</name>
    <dbReference type="NCBI Taxonomy" id="890399"/>
    <lineage>
        <taxon>Bacteria</taxon>
        <taxon>Pseudomonadati</taxon>
        <taxon>Thermodesulfobacteriota</taxon>
        <taxon>Desulfobacteria</taxon>
        <taxon>Desulfobacterales</taxon>
        <taxon>Desulfobacteraceae</taxon>
        <taxon>Candidatus Magnetoglobus</taxon>
    </lineage>
</organism>
<dbReference type="Proteomes" id="UP000189670">
    <property type="component" value="Unassembled WGS sequence"/>
</dbReference>
<dbReference type="InterPro" id="IPR050903">
    <property type="entry name" value="Bact_Chemotaxis_MeTrfase"/>
</dbReference>
<dbReference type="PROSITE" id="PS50123">
    <property type="entry name" value="CHER"/>
    <property type="match status" value="1"/>
</dbReference>
<gene>
    <name evidence="2" type="ORF">OMM_05895</name>
</gene>
<name>A0A1V1NTI2_9BACT</name>
<dbReference type="AlphaFoldDB" id="A0A1V1NTI2"/>
<evidence type="ECO:0000259" key="1">
    <source>
        <dbReference type="PROSITE" id="PS50123"/>
    </source>
</evidence>
<dbReference type="InterPro" id="IPR022641">
    <property type="entry name" value="CheR_N"/>
</dbReference>
<evidence type="ECO:0000313" key="3">
    <source>
        <dbReference type="Proteomes" id="UP000189670"/>
    </source>
</evidence>
<dbReference type="PANTHER" id="PTHR24422:SF8">
    <property type="entry name" value="CHEMOTAXIS PROTEIN"/>
    <property type="match status" value="1"/>
</dbReference>
<dbReference type="InterPro" id="IPR022642">
    <property type="entry name" value="CheR_C"/>
</dbReference>
<keyword evidence="2" id="KW-0808">Transferase</keyword>
<dbReference type="GO" id="GO:0008757">
    <property type="term" value="F:S-adenosylmethionine-dependent methyltransferase activity"/>
    <property type="evidence" value="ECO:0007669"/>
    <property type="project" value="InterPro"/>
</dbReference>
<comment type="caution">
    <text evidence="2">The sequence shown here is derived from an EMBL/GenBank/DDBJ whole genome shotgun (WGS) entry which is preliminary data.</text>
</comment>
<dbReference type="PANTHER" id="PTHR24422">
    <property type="entry name" value="CHEMOTAXIS PROTEIN METHYLTRANSFERASE"/>
    <property type="match status" value="1"/>
</dbReference>
<evidence type="ECO:0000313" key="2">
    <source>
        <dbReference type="EMBL" id="ETR65863.1"/>
    </source>
</evidence>
<dbReference type="SUPFAM" id="SSF47757">
    <property type="entry name" value="Chemotaxis receptor methyltransferase CheR, N-terminal domain"/>
    <property type="match status" value="1"/>
</dbReference>
<sequence>MNEEIKNIEIQLLLEGIYRIYGYYFRNYSLASLKRRLKQRMAAEKVDTISGLQERIFHQPESMQALFYDLSINVTEFFRNPNFYKTFRKKVLPVLKTYPFIRIWHAGCSTGEEVYSMAILLEEEKLYDRCKIYATDMNEMVIKQAKQGIFKLDAMKKYTRNYLIAGGKEEFSKYYTAHYHNAKFNSSLEFRGIPGTPYFEFRGHLT</sequence>
<dbReference type="InterPro" id="IPR029063">
    <property type="entry name" value="SAM-dependent_MTases_sf"/>
</dbReference>
<dbReference type="InterPro" id="IPR000780">
    <property type="entry name" value="CheR_MeTrfase"/>
</dbReference>
<dbReference type="EMBL" id="ATBP01002434">
    <property type="protein sequence ID" value="ETR65863.1"/>
    <property type="molecule type" value="Genomic_DNA"/>
</dbReference>
<protein>
    <submittedName>
        <fullName evidence="2">Chemotaxis protein methyltransferase CheR</fullName>
    </submittedName>
</protein>
<dbReference type="Gene3D" id="3.40.50.150">
    <property type="entry name" value="Vaccinia Virus protein VP39"/>
    <property type="match status" value="1"/>
</dbReference>
<reference evidence="3" key="1">
    <citation type="submission" date="2012-11" db="EMBL/GenBank/DDBJ databases">
        <authorList>
            <person name="Lucero-Rivera Y.E."/>
            <person name="Tovar-Ramirez D."/>
        </authorList>
    </citation>
    <scope>NUCLEOTIDE SEQUENCE [LARGE SCALE GENOMIC DNA]</scope>
    <source>
        <strain evidence="3">Araruama</strain>
    </source>
</reference>
<dbReference type="SMART" id="SM00138">
    <property type="entry name" value="MeTrc"/>
    <property type="match status" value="1"/>
</dbReference>
<feature type="domain" description="CheR-type methyltransferase" evidence="1">
    <location>
        <begin position="1"/>
        <end position="157"/>
    </location>
</feature>
<dbReference type="Pfam" id="PF03705">
    <property type="entry name" value="CheR_N"/>
    <property type="match status" value="1"/>
</dbReference>
<accession>A0A1V1NTI2</accession>